<reference evidence="1" key="1">
    <citation type="journal article" date="2005" name="Mol. Biol. Evol.">
        <title>Substitution rate and structural divergence of 5'UTR evolution: comparative analysis between human and cynomolgus monkey cDNAs.</title>
        <authorList>
            <person name="Osada N."/>
            <person name="Hirata M."/>
            <person name="Tanuma R."/>
            <person name="Kusuda J."/>
            <person name="Hida M."/>
            <person name="Suzuki Y."/>
            <person name="Sugano S."/>
            <person name="Gojobori T."/>
            <person name="Shen C.K."/>
            <person name="Wu C.I."/>
            <person name="Hashimoto K."/>
        </authorList>
    </citation>
    <scope>NUCLEOTIDE SEQUENCE</scope>
</reference>
<accession>Q4R5Z7</accession>
<organism evidence="1">
    <name type="scientific">Macaca fascicularis</name>
    <name type="common">Crab-eating macaque</name>
    <name type="synonym">Cynomolgus monkey</name>
    <dbReference type="NCBI Taxonomy" id="9541"/>
    <lineage>
        <taxon>Eukaryota</taxon>
        <taxon>Metazoa</taxon>
        <taxon>Chordata</taxon>
        <taxon>Craniata</taxon>
        <taxon>Vertebrata</taxon>
        <taxon>Euteleostomi</taxon>
        <taxon>Mammalia</taxon>
        <taxon>Eutheria</taxon>
        <taxon>Euarchontoglires</taxon>
        <taxon>Primates</taxon>
        <taxon>Haplorrhini</taxon>
        <taxon>Catarrhini</taxon>
        <taxon>Cercopithecidae</taxon>
        <taxon>Cercopithecinae</taxon>
        <taxon>Macaca</taxon>
    </lineage>
</organism>
<protein>
    <submittedName>
        <fullName evidence="1">Testis cDNA, clone: QtsA-19646, similar to human bromodomain, testis-specific (BRDT), transcript variant2</fullName>
    </submittedName>
</protein>
<reference evidence="1" key="2">
    <citation type="submission" date="2005-06" db="EMBL/GenBank/DDBJ databases">
        <title>DNA sequences of macaque genes expressed in brain or testis and its evolutionary implications.</title>
        <authorList>
            <consortium name="International consortium for macaque cDNA sequencing and analysis"/>
        </authorList>
    </citation>
    <scope>NUCLEOTIDE SEQUENCE</scope>
</reference>
<evidence type="ECO:0000313" key="1">
    <source>
        <dbReference type="EMBL" id="BAE01478.1"/>
    </source>
</evidence>
<sequence length="81" mass="9517">MFSKRIFQRSQLNLLRVCLYVTSKQISQKPLVERTLMKPPLKETLLVILKMNEFSVLQSFRSSLKLYISSSRFCPKYLSVS</sequence>
<proteinExistence type="evidence at transcript level"/>
<dbReference type="EMBL" id="AB169395">
    <property type="protein sequence ID" value="BAE01478.1"/>
    <property type="molecule type" value="mRNA"/>
</dbReference>
<name>Q4R5Z7_MACFA</name>
<dbReference type="AlphaFoldDB" id="Q4R5Z7"/>